<dbReference type="GO" id="GO:0007059">
    <property type="term" value="P:chromosome segregation"/>
    <property type="evidence" value="ECO:0007669"/>
    <property type="project" value="UniProtKB-UniRule"/>
</dbReference>
<evidence type="ECO:0000256" key="1">
    <source>
        <dbReference type="ARBA" id="ARBA00000185"/>
    </source>
</evidence>
<dbReference type="Gene3D" id="3.90.199.10">
    <property type="entry name" value="Topoisomerase II, domain 5"/>
    <property type="match status" value="1"/>
</dbReference>
<dbReference type="GO" id="GO:0003677">
    <property type="term" value="F:DNA binding"/>
    <property type="evidence" value="ECO:0007669"/>
    <property type="project" value="UniProtKB-UniRule"/>
</dbReference>
<comment type="subunit">
    <text evidence="7">Heterotetramer composed of ParC and ParE.</text>
</comment>
<keyword evidence="12" id="KW-1185">Reference proteome</keyword>
<keyword evidence="6 7" id="KW-0413">Isomerase</keyword>
<dbReference type="Proteomes" id="UP000613582">
    <property type="component" value="Unassembled WGS sequence"/>
</dbReference>
<evidence type="ECO:0000256" key="4">
    <source>
        <dbReference type="ARBA" id="ARBA00023125"/>
    </source>
</evidence>
<evidence type="ECO:0000256" key="5">
    <source>
        <dbReference type="ARBA" id="ARBA00023136"/>
    </source>
</evidence>
<dbReference type="SUPFAM" id="SSF101904">
    <property type="entry name" value="GyrA/ParC C-terminal domain-like"/>
    <property type="match status" value="1"/>
</dbReference>
<keyword evidence="9" id="KW-0175">Coiled coil</keyword>
<comment type="subcellular location">
    <subcellularLocation>
        <location evidence="7">Cell membrane</location>
        <topology evidence="7">Peripheral membrane protein</topology>
    </subcellularLocation>
</comment>
<dbReference type="Pfam" id="PF00521">
    <property type="entry name" value="DNA_topoisoIV"/>
    <property type="match status" value="1"/>
</dbReference>
<keyword evidence="2 7" id="KW-1003">Cell membrane</keyword>
<dbReference type="GO" id="GO:0009330">
    <property type="term" value="C:DNA topoisomerase type II (double strand cut, ATP-hydrolyzing) complex"/>
    <property type="evidence" value="ECO:0007669"/>
    <property type="project" value="TreeGrafter"/>
</dbReference>
<dbReference type="GO" id="GO:0005737">
    <property type="term" value="C:cytoplasm"/>
    <property type="evidence" value="ECO:0007669"/>
    <property type="project" value="TreeGrafter"/>
</dbReference>
<organism evidence="11 12">
    <name type="scientific">Aquisalinus flavus</name>
    <dbReference type="NCBI Taxonomy" id="1526572"/>
    <lineage>
        <taxon>Bacteria</taxon>
        <taxon>Pseudomonadati</taxon>
        <taxon>Pseudomonadota</taxon>
        <taxon>Alphaproteobacteria</taxon>
        <taxon>Parvularculales</taxon>
        <taxon>Parvularculaceae</taxon>
        <taxon>Aquisalinus</taxon>
    </lineage>
</organism>
<feature type="active site" description="O-(5'-phospho-DNA)-tyrosine intermediate" evidence="7 8">
    <location>
        <position position="134"/>
    </location>
</feature>
<evidence type="ECO:0000313" key="12">
    <source>
        <dbReference type="Proteomes" id="UP000613582"/>
    </source>
</evidence>
<proteinExistence type="inferred from homology"/>
<dbReference type="InterPro" id="IPR005742">
    <property type="entry name" value="TopoIV_A_Gneg"/>
</dbReference>
<keyword evidence="3 7" id="KW-0799">Topoisomerase</keyword>
<feature type="coiled-coil region" evidence="9">
    <location>
        <begin position="444"/>
        <end position="475"/>
    </location>
</feature>
<gene>
    <name evidence="11" type="primary">gyrA</name>
    <name evidence="7" type="synonym">parC</name>
    <name evidence="11" type="ORF">GCM10011342_09900</name>
</gene>
<dbReference type="InterPro" id="IPR035516">
    <property type="entry name" value="Gyrase/topoIV_suA_C"/>
</dbReference>
<keyword evidence="4 7" id="KW-0238">DNA-binding</keyword>
<sequence>MPAGCDALYSRGMSDLNEDIFLEPLSDALSRRYLAYALSTITSRALPDVRDGLKPVQRRILYAMLQMKLTPTGAHKKSARVVGDVIGKYHPHGDASIYDALVRMAQDFASRFPLVDGQGNFGNIDGDNAAAMRYTECRTTEGTMLLLEGIDQDTVDFRENYDGNDTEPSVLPAAFPNLLANGTTGIAVGMATSIPPHNVAELIDAAIHIIKAPNAKAETLVEKYVKGPDFPTGGVLVEPQASMIEAYATGRGSFRVRARWEKEELTRGKYQIVITEIPYQVQKSRLIEKIAELIQTRKLPILSDVRDESAEDIRLVLEPKSQNIDAAVLMETVFKLTDLESRISLNLNVLDAQGTPRVMSLREVLQAFLDHRKEVLVRRSNYRLGKIQHRLEILDGYLIAFLNLDEVIRIIREEDEPKKELMATFKLTDVQAEAILNMRLRSLRKLEEMELKTEHKELKKEQKELNALLKSDDAQWKKITDELRETRKSFDPKSGIGKRRTEIADAPAEIEVNLDDLIEKEPVTVILSDKGWVRTMKGHVENMADIKYKEGDKEGHVLYAMTNEKVMLFGTNGKFYTLDVRDLPGGRGNGEPIRLMIDLGNDESIAEVFVFKGGRTLLLASTAGHGFFANEDDILATTKKGKQVLNVSSGSEAIVCRLMDEAPGKDTMLASLGTNRKLLIFPAEELPTMSRGKGVVLQKVTGGSLADAKTFSKKDELSWKDRAGRVQSEAGWKDWLGKRAQAGKIVPKGFSRTLSFGKD</sequence>
<evidence type="ECO:0000259" key="10">
    <source>
        <dbReference type="PROSITE" id="PS52040"/>
    </source>
</evidence>
<dbReference type="PANTHER" id="PTHR43493">
    <property type="entry name" value="DNA GYRASE/TOPOISOMERASE SUBUNIT A"/>
    <property type="match status" value="1"/>
</dbReference>
<evidence type="ECO:0000256" key="7">
    <source>
        <dbReference type="HAMAP-Rule" id="MF_00936"/>
    </source>
</evidence>
<dbReference type="Gene3D" id="3.30.1360.40">
    <property type="match status" value="1"/>
</dbReference>
<keyword evidence="5 7" id="KW-0472">Membrane</keyword>
<evidence type="ECO:0000256" key="3">
    <source>
        <dbReference type="ARBA" id="ARBA00023029"/>
    </source>
</evidence>
<feature type="site" description="Interaction with DNA" evidence="7">
    <location>
        <position position="54"/>
    </location>
</feature>
<dbReference type="InterPro" id="IPR006691">
    <property type="entry name" value="GyrA/parC_rep"/>
</dbReference>
<evidence type="ECO:0000256" key="8">
    <source>
        <dbReference type="PROSITE-ProRule" id="PRU01384"/>
    </source>
</evidence>
<feature type="site" description="Interaction with DNA" evidence="7">
    <location>
        <position position="90"/>
    </location>
</feature>
<dbReference type="EMBL" id="BMGH01000001">
    <property type="protein sequence ID" value="GGD02932.1"/>
    <property type="molecule type" value="Genomic_DNA"/>
</dbReference>
<dbReference type="GO" id="GO:0019897">
    <property type="term" value="C:extrinsic component of plasma membrane"/>
    <property type="evidence" value="ECO:0007669"/>
    <property type="project" value="UniProtKB-UniRule"/>
</dbReference>
<dbReference type="Gene3D" id="2.120.10.90">
    <property type="entry name" value="DNA gyrase/topoisomerase IV, subunit A, C-terminal"/>
    <property type="match status" value="1"/>
</dbReference>
<evidence type="ECO:0000313" key="11">
    <source>
        <dbReference type="EMBL" id="GGD02932.1"/>
    </source>
</evidence>
<dbReference type="GO" id="GO:0005694">
    <property type="term" value="C:chromosome"/>
    <property type="evidence" value="ECO:0007669"/>
    <property type="project" value="InterPro"/>
</dbReference>
<feature type="domain" description="Topo IIA-type catalytic" evidence="10">
    <location>
        <begin position="46"/>
        <end position="517"/>
    </location>
</feature>
<dbReference type="PANTHER" id="PTHR43493:SF1">
    <property type="entry name" value="DNA TOPOISOMERASE 4 SUBUNIT A"/>
    <property type="match status" value="1"/>
</dbReference>
<name>A0A8J2V4M5_9PROT</name>
<dbReference type="EC" id="5.6.2.2" evidence="7"/>
<dbReference type="SMART" id="SM00434">
    <property type="entry name" value="TOP4c"/>
    <property type="match status" value="1"/>
</dbReference>
<reference evidence="11" key="1">
    <citation type="journal article" date="2014" name="Int. J. Syst. Evol. Microbiol.">
        <title>Complete genome sequence of Corynebacterium casei LMG S-19264T (=DSM 44701T), isolated from a smear-ripened cheese.</title>
        <authorList>
            <consortium name="US DOE Joint Genome Institute (JGI-PGF)"/>
            <person name="Walter F."/>
            <person name="Albersmeier A."/>
            <person name="Kalinowski J."/>
            <person name="Ruckert C."/>
        </authorList>
    </citation>
    <scope>NUCLEOTIDE SEQUENCE</scope>
    <source>
        <strain evidence="11">CGMCC 1.12921</strain>
    </source>
</reference>
<dbReference type="InterPro" id="IPR002205">
    <property type="entry name" value="Topo_IIA_dom_A"/>
</dbReference>
<dbReference type="InterPro" id="IPR013757">
    <property type="entry name" value="Topo_IIA_A_a_sf"/>
</dbReference>
<dbReference type="HAMAP" id="MF_00936">
    <property type="entry name" value="ParC_type1"/>
    <property type="match status" value="1"/>
</dbReference>
<evidence type="ECO:0000256" key="2">
    <source>
        <dbReference type="ARBA" id="ARBA00022475"/>
    </source>
</evidence>
<dbReference type="PROSITE" id="PS52040">
    <property type="entry name" value="TOPO_IIA"/>
    <property type="match status" value="1"/>
</dbReference>
<evidence type="ECO:0000256" key="6">
    <source>
        <dbReference type="ARBA" id="ARBA00023235"/>
    </source>
</evidence>
<dbReference type="InterPro" id="IPR013758">
    <property type="entry name" value="Topo_IIA_A/C_ab"/>
</dbReference>
<dbReference type="InterPro" id="IPR050220">
    <property type="entry name" value="Type_II_DNA_Topoisomerases"/>
</dbReference>
<dbReference type="GO" id="GO:0003918">
    <property type="term" value="F:DNA topoisomerase type II (double strand cut, ATP-hydrolyzing) activity"/>
    <property type="evidence" value="ECO:0007669"/>
    <property type="project" value="UniProtKB-UniRule"/>
</dbReference>
<comment type="similarity">
    <text evidence="7">Belongs to the type II topoisomerase GyrA/ParC subunit family. ParC type 1 subfamily.</text>
</comment>
<protein>
    <recommendedName>
        <fullName evidence="7">DNA topoisomerase 4 subunit A</fullName>
        <ecNumber evidence="7">5.6.2.2</ecNumber>
    </recommendedName>
    <alternativeName>
        <fullName evidence="7">Topoisomerase IV subunit A</fullName>
    </alternativeName>
</protein>
<evidence type="ECO:0000256" key="9">
    <source>
        <dbReference type="SAM" id="Coils"/>
    </source>
</evidence>
<dbReference type="GO" id="GO:0005524">
    <property type="term" value="F:ATP binding"/>
    <property type="evidence" value="ECO:0007669"/>
    <property type="project" value="InterPro"/>
</dbReference>
<comment type="catalytic activity">
    <reaction evidence="1 7 8">
        <text>ATP-dependent breakage, passage and rejoining of double-stranded DNA.</text>
        <dbReference type="EC" id="5.6.2.2"/>
    </reaction>
</comment>
<reference evidence="11" key="2">
    <citation type="submission" date="2020-09" db="EMBL/GenBank/DDBJ databases">
        <authorList>
            <person name="Sun Q."/>
            <person name="Zhou Y."/>
        </authorList>
    </citation>
    <scope>NUCLEOTIDE SEQUENCE</scope>
    <source>
        <strain evidence="11">CGMCC 1.12921</strain>
    </source>
</reference>
<dbReference type="CDD" id="cd00187">
    <property type="entry name" value="TOP4c"/>
    <property type="match status" value="1"/>
</dbReference>
<dbReference type="NCBIfam" id="NF004044">
    <property type="entry name" value="PRK05561.1"/>
    <property type="match status" value="1"/>
</dbReference>
<feature type="site" description="Interaction with DNA" evidence="7">
    <location>
        <position position="92"/>
    </location>
</feature>
<dbReference type="InterPro" id="IPR013760">
    <property type="entry name" value="Topo_IIA-like_dom_sf"/>
</dbReference>
<comment type="caution">
    <text evidence="11">The sequence shown here is derived from an EMBL/GenBank/DDBJ whole genome shotgun (WGS) entry which is preliminary data.</text>
</comment>
<accession>A0A8J2V4M5</accession>
<dbReference type="AlphaFoldDB" id="A0A8J2V4M5"/>
<feature type="site" description="Transition state stabilizer" evidence="7">
    <location>
        <position position="133"/>
    </location>
</feature>
<dbReference type="FunFam" id="1.10.268.10:FF:000001">
    <property type="entry name" value="DNA gyrase subunit A"/>
    <property type="match status" value="1"/>
</dbReference>
<dbReference type="SUPFAM" id="SSF56719">
    <property type="entry name" value="Type II DNA topoisomerase"/>
    <property type="match status" value="1"/>
</dbReference>
<dbReference type="GO" id="GO:0006265">
    <property type="term" value="P:DNA topological change"/>
    <property type="evidence" value="ECO:0007669"/>
    <property type="project" value="UniProtKB-UniRule"/>
</dbReference>
<dbReference type="Pfam" id="PF03989">
    <property type="entry name" value="DNA_gyraseA_C"/>
    <property type="match status" value="2"/>
</dbReference>
<dbReference type="NCBIfam" id="TIGR01062">
    <property type="entry name" value="parC_Gneg"/>
    <property type="match status" value="1"/>
</dbReference>
<dbReference type="Gene3D" id="1.10.268.10">
    <property type="entry name" value="Topoisomerase, domain 3"/>
    <property type="match status" value="1"/>
</dbReference>
<comment type="function">
    <text evidence="7">Topoisomerase IV is essential for chromosome segregation. It relaxes supercoiled DNA. Performs the decatenation events required during the replication of a circular DNA molecule.</text>
</comment>